<organism evidence="2 3">
    <name type="scientific">Halosimplex rubrum</name>
    <dbReference type="NCBI Taxonomy" id="869889"/>
    <lineage>
        <taxon>Archaea</taxon>
        <taxon>Methanobacteriati</taxon>
        <taxon>Methanobacteriota</taxon>
        <taxon>Stenosarchaea group</taxon>
        <taxon>Halobacteria</taxon>
        <taxon>Halobacteriales</taxon>
        <taxon>Haloarculaceae</taxon>
        <taxon>Halosimplex</taxon>
    </lineage>
</organism>
<proteinExistence type="predicted"/>
<protein>
    <submittedName>
        <fullName evidence="2">Uncharacterized protein</fullName>
    </submittedName>
</protein>
<feature type="transmembrane region" description="Helical" evidence="1">
    <location>
        <begin position="22"/>
        <end position="44"/>
    </location>
</feature>
<dbReference type="Proteomes" id="UP000509667">
    <property type="component" value="Chromosome"/>
</dbReference>
<keyword evidence="1" id="KW-1133">Transmembrane helix</keyword>
<evidence type="ECO:0000313" key="3">
    <source>
        <dbReference type="Proteomes" id="UP000509667"/>
    </source>
</evidence>
<accession>A0A7D5P6N9</accession>
<dbReference type="OrthoDB" id="373572at2157"/>
<reference evidence="2 3" key="1">
    <citation type="submission" date="2020-07" db="EMBL/GenBank/DDBJ databases">
        <title>Halosimplex pelagicum sp. nov. and Halosimplex rubrum sp. nov., isolated from salted brown alga Laminaria, and emended description of the genus Halosimplex.</title>
        <authorList>
            <person name="Cui H."/>
        </authorList>
    </citation>
    <scope>NUCLEOTIDE SEQUENCE [LARGE SCALE GENOMIC DNA]</scope>
    <source>
        <strain evidence="2 3">R27</strain>
    </source>
</reference>
<dbReference type="EMBL" id="CP058910">
    <property type="protein sequence ID" value="QLH75920.1"/>
    <property type="molecule type" value="Genomic_DNA"/>
</dbReference>
<evidence type="ECO:0000256" key="1">
    <source>
        <dbReference type="SAM" id="Phobius"/>
    </source>
</evidence>
<dbReference type="AlphaFoldDB" id="A0A7D5P6N9"/>
<keyword evidence="1" id="KW-0472">Membrane</keyword>
<keyword evidence="1" id="KW-0812">Transmembrane</keyword>
<sequence length="49" mass="5761">MGDTDRVHIYVVLGYPAEFPQIMILFNLVVVCQLATLLPIYRYVGWEFR</sequence>
<gene>
    <name evidence="2" type="ORF">HZS55_00755</name>
</gene>
<evidence type="ECO:0000313" key="2">
    <source>
        <dbReference type="EMBL" id="QLH75920.1"/>
    </source>
</evidence>
<keyword evidence="3" id="KW-1185">Reference proteome</keyword>
<dbReference type="KEGG" id="hrr:HZS55_00755"/>
<dbReference type="GeneID" id="56076348"/>
<name>A0A7D5P6N9_9EURY</name>
<dbReference type="RefSeq" id="WP_179909866.1">
    <property type="nucleotide sequence ID" value="NZ_CP058910.1"/>
</dbReference>